<sequence>MIRLTALLLATAAISTPALAADFYGNQTAAVDMYQAPASDWTGFYVGGFAGGAFNPSSAGVIEIDEDLDGDFSEPLAGPLAAAFGSNFIGSHDGGFLGGIEAGYDHQMGQFVVGGVIDIGYVDFQDRQSGFSSTPASYTQVSELGWLGTIRARGGYLVTEDVLAYVHGGLAIGDTSFSFESTNPNGVSRGGSSTSVGFQVGAGVEAKIQENWSVGVEYAYTNLGDTDFTTRFANGPFAGVNPAGADLRGSDDMFDFHTVKATLKYRF</sequence>
<evidence type="ECO:0000256" key="2">
    <source>
        <dbReference type="ARBA" id="ARBA00022729"/>
    </source>
</evidence>
<evidence type="ECO:0000256" key="4">
    <source>
        <dbReference type="ARBA" id="ARBA00023237"/>
    </source>
</evidence>
<dbReference type="GO" id="GO:0009279">
    <property type="term" value="C:cell outer membrane"/>
    <property type="evidence" value="ECO:0007669"/>
    <property type="project" value="UniProtKB-SubCell"/>
</dbReference>
<comment type="similarity">
    <text evidence="5">Belongs to the Omp25/RopB family.</text>
</comment>
<evidence type="ECO:0000256" key="5">
    <source>
        <dbReference type="ARBA" id="ARBA00038306"/>
    </source>
</evidence>
<organism evidence="8 9">
    <name type="scientific">Candidatus Devosia phytovorans</name>
    <dbReference type="NCBI Taxonomy" id="3121372"/>
    <lineage>
        <taxon>Bacteria</taxon>
        <taxon>Pseudomonadati</taxon>
        <taxon>Pseudomonadota</taxon>
        <taxon>Alphaproteobacteria</taxon>
        <taxon>Hyphomicrobiales</taxon>
        <taxon>Devosiaceae</taxon>
        <taxon>Devosia</taxon>
    </lineage>
</organism>
<comment type="subcellular location">
    <subcellularLocation>
        <location evidence="1">Cell outer membrane</location>
    </subcellularLocation>
</comment>
<dbReference type="Gene3D" id="2.40.160.20">
    <property type="match status" value="1"/>
</dbReference>
<feature type="domain" description="Outer membrane protein beta-barrel" evidence="7">
    <location>
        <begin position="7"/>
        <end position="267"/>
    </location>
</feature>
<dbReference type="Pfam" id="PF13505">
    <property type="entry name" value="OMP_b-brl"/>
    <property type="match status" value="1"/>
</dbReference>
<evidence type="ECO:0000256" key="3">
    <source>
        <dbReference type="ARBA" id="ARBA00023136"/>
    </source>
</evidence>
<dbReference type="PANTHER" id="PTHR34001">
    <property type="entry name" value="BLL7405 PROTEIN"/>
    <property type="match status" value="1"/>
</dbReference>
<accession>A0AAJ5VR57</accession>
<dbReference type="AlphaFoldDB" id="A0AAJ5VR57"/>
<evidence type="ECO:0000259" key="7">
    <source>
        <dbReference type="Pfam" id="PF13505"/>
    </source>
</evidence>
<dbReference type="EMBL" id="CP119312">
    <property type="protein sequence ID" value="WEK03223.1"/>
    <property type="molecule type" value="Genomic_DNA"/>
</dbReference>
<evidence type="ECO:0000256" key="6">
    <source>
        <dbReference type="SAM" id="SignalP"/>
    </source>
</evidence>
<dbReference type="PANTHER" id="PTHR34001:SF3">
    <property type="entry name" value="BLL7405 PROTEIN"/>
    <property type="match status" value="1"/>
</dbReference>
<keyword evidence="3" id="KW-0472">Membrane</keyword>
<protein>
    <submittedName>
        <fullName evidence="8">Outer membrane beta-barrel protein</fullName>
    </submittedName>
</protein>
<keyword evidence="2 6" id="KW-0732">Signal</keyword>
<dbReference type="Proteomes" id="UP001217476">
    <property type="component" value="Chromosome"/>
</dbReference>
<dbReference type="InterPro" id="IPR011250">
    <property type="entry name" value="OMP/PagP_B-barrel"/>
</dbReference>
<dbReference type="SUPFAM" id="SSF56925">
    <property type="entry name" value="OMPA-like"/>
    <property type="match status" value="1"/>
</dbReference>
<dbReference type="InterPro" id="IPR027385">
    <property type="entry name" value="Beta-barrel_OMP"/>
</dbReference>
<feature type="chain" id="PRO_5042615798" evidence="6">
    <location>
        <begin position="21"/>
        <end position="267"/>
    </location>
</feature>
<name>A0AAJ5VR57_9HYPH</name>
<evidence type="ECO:0000313" key="9">
    <source>
        <dbReference type="Proteomes" id="UP001217476"/>
    </source>
</evidence>
<evidence type="ECO:0000256" key="1">
    <source>
        <dbReference type="ARBA" id="ARBA00004442"/>
    </source>
</evidence>
<gene>
    <name evidence="8" type="ORF">P0Y65_13545</name>
</gene>
<feature type="signal peptide" evidence="6">
    <location>
        <begin position="1"/>
        <end position="20"/>
    </location>
</feature>
<keyword evidence="4" id="KW-0998">Cell outer membrane</keyword>
<reference evidence="8" key="1">
    <citation type="submission" date="2023-03" db="EMBL/GenBank/DDBJ databases">
        <title>Andean soil-derived lignocellulolytic bacterial consortium as a source of novel taxa and putative plastic-active enzymes.</title>
        <authorList>
            <person name="Diaz-Garcia L."/>
            <person name="Chuvochina M."/>
            <person name="Feuerriegel G."/>
            <person name="Bunk B."/>
            <person name="Sproer C."/>
            <person name="Streit W.R."/>
            <person name="Rodriguez L.M."/>
            <person name="Overmann J."/>
            <person name="Jimenez D.J."/>
        </authorList>
    </citation>
    <scope>NUCLEOTIDE SEQUENCE</scope>
    <source>
        <strain evidence="8">MAG 4196</strain>
    </source>
</reference>
<evidence type="ECO:0000313" key="8">
    <source>
        <dbReference type="EMBL" id="WEK03223.1"/>
    </source>
</evidence>
<dbReference type="InterPro" id="IPR051692">
    <property type="entry name" value="OMP-like"/>
</dbReference>
<proteinExistence type="inferred from homology"/>